<dbReference type="PANTHER" id="PTHR31435:SF10">
    <property type="entry name" value="BSR4717 PROTEIN"/>
    <property type="match status" value="1"/>
</dbReference>
<name>A0ABU2BW02_9ACTN</name>
<dbReference type="PROSITE" id="PS51729">
    <property type="entry name" value="GNAT_YJDJ"/>
    <property type="match status" value="1"/>
</dbReference>
<protein>
    <submittedName>
        <fullName evidence="2">GNAT family acetyltransferase</fullName>
    </submittedName>
</protein>
<gene>
    <name evidence="2" type="ORF">J2S63_002004</name>
</gene>
<dbReference type="PANTHER" id="PTHR31435">
    <property type="entry name" value="PROTEIN NATD1"/>
    <property type="match status" value="1"/>
</dbReference>
<dbReference type="Gene3D" id="3.40.630.30">
    <property type="match status" value="1"/>
</dbReference>
<feature type="domain" description="N-acetyltransferase" evidence="1">
    <location>
        <begin position="13"/>
        <end position="100"/>
    </location>
</feature>
<dbReference type="Pfam" id="PF14542">
    <property type="entry name" value="Acetyltransf_CG"/>
    <property type="match status" value="1"/>
</dbReference>
<sequence>MESAAPTTTLTTTDNTELSRIDAHVDGALVGFAAYEVCDDGVYTFHHTEVFEGNEGRGFGQRLAEGVVRFAREQDVRIHPTCSFLASYLRKHPDSQDVLDPKFEV</sequence>
<dbReference type="InterPro" id="IPR031165">
    <property type="entry name" value="GNAT_YJDJ"/>
</dbReference>
<dbReference type="Proteomes" id="UP001183648">
    <property type="component" value="Unassembled WGS sequence"/>
</dbReference>
<dbReference type="EMBL" id="JAVDYG010000001">
    <property type="protein sequence ID" value="MDR7362451.1"/>
    <property type="molecule type" value="Genomic_DNA"/>
</dbReference>
<organism evidence="2 3">
    <name type="scientific">Nocardioides marmoribigeumensis</name>
    <dbReference type="NCBI Taxonomy" id="433649"/>
    <lineage>
        <taxon>Bacteria</taxon>
        <taxon>Bacillati</taxon>
        <taxon>Actinomycetota</taxon>
        <taxon>Actinomycetes</taxon>
        <taxon>Propionibacteriales</taxon>
        <taxon>Nocardioidaceae</taxon>
        <taxon>Nocardioides</taxon>
    </lineage>
</organism>
<dbReference type="SUPFAM" id="SSF55729">
    <property type="entry name" value="Acyl-CoA N-acyltransferases (Nat)"/>
    <property type="match status" value="1"/>
</dbReference>
<evidence type="ECO:0000313" key="3">
    <source>
        <dbReference type="Proteomes" id="UP001183648"/>
    </source>
</evidence>
<reference evidence="2 3" key="1">
    <citation type="submission" date="2023-07" db="EMBL/GenBank/DDBJ databases">
        <title>Sequencing the genomes of 1000 actinobacteria strains.</title>
        <authorList>
            <person name="Klenk H.-P."/>
        </authorList>
    </citation>
    <scope>NUCLEOTIDE SEQUENCE [LARGE SCALE GENOMIC DNA]</scope>
    <source>
        <strain evidence="2 3">DSM 19426</strain>
    </source>
</reference>
<keyword evidence="3" id="KW-1185">Reference proteome</keyword>
<comment type="caution">
    <text evidence="2">The sequence shown here is derived from an EMBL/GenBank/DDBJ whole genome shotgun (WGS) entry which is preliminary data.</text>
</comment>
<dbReference type="InterPro" id="IPR045057">
    <property type="entry name" value="Gcn5-rel_NAT"/>
</dbReference>
<accession>A0ABU2BW02</accession>
<evidence type="ECO:0000259" key="1">
    <source>
        <dbReference type="PROSITE" id="PS51729"/>
    </source>
</evidence>
<dbReference type="CDD" id="cd04301">
    <property type="entry name" value="NAT_SF"/>
    <property type="match status" value="1"/>
</dbReference>
<dbReference type="InterPro" id="IPR016181">
    <property type="entry name" value="Acyl_CoA_acyltransferase"/>
</dbReference>
<dbReference type="RefSeq" id="WP_310301765.1">
    <property type="nucleotide sequence ID" value="NZ_BAAAPS010000008.1"/>
</dbReference>
<proteinExistence type="predicted"/>
<evidence type="ECO:0000313" key="2">
    <source>
        <dbReference type="EMBL" id="MDR7362451.1"/>
    </source>
</evidence>